<sequence length="196" mass="22235">MRAWPTTDARTTHHLVHGHGPMMDRRARMTMVYACKDDGRSCVLEDRVPTQAHGTYFESLLHLPTLHHEATSYLVRVVQRHDVCELEMRPPMRSAIWSCSLEPAATVTYPMAQYAAPREALPSIETSRIAPSPAIALMLLMCFVLLEITRRRWSNKAPALRSPPPVRWETCDGREHAASTFSGTAQDVTYLLQKRL</sequence>
<dbReference type="Proteomes" id="UP000030762">
    <property type="component" value="Unassembled WGS sequence"/>
</dbReference>
<dbReference type="EMBL" id="JH767141">
    <property type="protein sequence ID" value="EQC38446.1"/>
    <property type="molecule type" value="Genomic_DNA"/>
</dbReference>
<gene>
    <name evidence="1" type="ORF">SDRG_04155</name>
</gene>
<dbReference type="InParanoid" id="T0QUW8"/>
<reference evidence="1 2" key="1">
    <citation type="submission" date="2012-04" db="EMBL/GenBank/DDBJ databases">
        <title>The Genome Sequence of Saprolegnia declina VS20.</title>
        <authorList>
            <consortium name="The Broad Institute Genome Sequencing Platform"/>
            <person name="Russ C."/>
            <person name="Nusbaum C."/>
            <person name="Tyler B."/>
            <person name="van West P."/>
            <person name="Dieguez-Uribeondo J."/>
            <person name="de Bruijn I."/>
            <person name="Tripathy S."/>
            <person name="Jiang R."/>
            <person name="Young S.K."/>
            <person name="Zeng Q."/>
            <person name="Gargeya S."/>
            <person name="Fitzgerald M."/>
            <person name="Haas B."/>
            <person name="Abouelleil A."/>
            <person name="Alvarado L."/>
            <person name="Arachchi H.M."/>
            <person name="Berlin A."/>
            <person name="Chapman S.B."/>
            <person name="Goldberg J."/>
            <person name="Griggs A."/>
            <person name="Gujja S."/>
            <person name="Hansen M."/>
            <person name="Howarth C."/>
            <person name="Imamovic A."/>
            <person name="Larimer J."/>
            <person name="McCowen C."/>
            <person name="Montmayeur A."/>
            <person name="Murphy C."/>
            <person name="Neiman D."/>
            <person name="Pearson M."/>
            <person name="Priest M."/>
            <person name="Roberts A."/>
            <person name="Saif S."/>
            <person name="Shea T."/>
            <person name="Sisk P."/>
            <person name="Sykes S."/>
            <person name="Wortman J."/>
            <person name="Nusbaum C."/>
            <person name="Birren B."/>
        </authorList>
    </citation>
    <scope>NUCLEOTIDE SEQUENCE [LARGE SCALE GENOMIC DNA]</scope>
    <source>
        <strain evidence="1 2">VS20</strain>
    </source>
</reference>
<protein>
    <submittedName>
        <fullName evidence="1">Uncharacterized protein</fullName>
    </submittedName>
</protein>
<evidence type="ECO:0000313" key="2">
    <source>
        <dbReference type="Proteomes" id="UP000030762"/>
    </source>
</evidence>
<evidence type="ECO:0000313" key="1">
    <source>
        <dbReference type="EMBL" id="EQC38446.1"/>
    </source>
</evidence>
<dbReference type="VEuPathDB" id="FungiDB:SDRG_04155"/>
<accession>T0QUW8</accession>
<dbReference type="OMA" id="CELEMRP"/>
<dbReference type="AlphaFoldDB" id="T0QUW8"/>
<proteinExistence type="predicted"/>
<dbReference type="RefSeq" id="XP_008608038.1">
    <property type="nucleotide sequence ID" value="XM_008609816.1"/>
</dbReference>
<organism evidence="1 2">
    <name type="scientific">Saprolegnia diclina (strain VS20)</name>
    <dbReference type="NCBI Taxonomy" id="1156394"/>
    <lineage>
        <taxon>Eukaryota</taxon>
        <taxon>Sar</taxon>
        <taxon>Stramenopiles</taxon>
        <taxon>Oomycota</taxon>
        <taxon>Saprolegniomycetes</taxon>
        <taxon>Saprolegniales</taxon>
        <taxon>Saprolegniaceae</taxon>
        <taxon>Saprolegnia</taxon>
    </lineage>
</organism>
<dbReference type="OrthoDB" id="10350996at2759"/>
<dbReference type="GeneID" id="19944882"/>
<keyword evidence="2" id="KW-1185">Reference proteome</keyword>
<name>T0QUW8_SAPDV</name>